<evidence type="ECO:0000256" key="6">
    <source>
        <dbReference type="ARBA" id="ARBA00022989"/>
    </source>
</evidence>
<evidence type="ECO:0000256" key="1">
    <source>
        <dbReference type="ARBA" id="ARBA00004651"/>
    </source>
</evidence>
<comment type="similarity">
    <text evidence="2">Belongs to the MreD family.</text>
</comment>
<feature type="transmembrane region" description="Helical" evidence="8">
    <location>
        <begin position="86"/>
        <end position="105"/>
    </location>
</feature>
<evidence type="ECO:0000313" key="10">
    <source>
        <dbReference type="Proteomes" id="UP000561438"/>
    </source>
</evidence>
<protein>
    <submittedName>
        <fullName evidence="9">Rod shape-determining protein MreD</fullName>
    </submittedName>
</protein>
<name>A0A850H3U9_9SPHN</name>
<dbReference type="GO" id="GO:0005886">
    <property type="term" value="C:plasma membrane"/>
    <property type="evidence" value="ECO:0007669"/>
    <property type="project" value="UniProtKB-SubCell"/>
</dbReference>
<evidence type="ECO:0000256" key="4">
    <source>
        <dbReference type="ARBA" id="ARBA00022692"/>
    </source>
</evidence>
<keyword evidence="3" id="KW-1003">Cell membrane</keyword>
<keyword evidence="5" id="KW-0133">Cell shape</keyword>
<dbReference type="Pfam" id="PF04093">
    <property type="entry name" value="MreD"/>
    <property type="match status" value="1"/>
</dbReference>
<feature type="transmembrane region" description="Helical" evidence="8">
    <location>
        <begin position="117"/>
        <end position="138"/>
    </location>
</feature>
<dbReference type="RefSeq" id="WP_176266057.1">
    <property type="nucleotide sequence ID" value="NZ_JABWGV010000001.1"/>
</dbReference>
<evidence type="ECO:0000256" key="2">
    <source>
        <dbReference type="ARBA" id="ARBA00007776"/>
    </source>
</evidence>
<keyword evidence="10" id="KW-1185">Reference proteome</keyword>
<reference evidence="9 10" key="1">
    <citation type="submission" date="2020-06" db="EMBL/GenBank/DDBJ databases">
        <title>Altererythrobacter sp. HHU K3-1.</title>
        <authorList>
            <person name="Zhang D."/>
            <person name="Xue H."/>
        </authorList>
    </citation>
    <scope>NUCLEOTIDE SEQUENCE [LARGE SCALE GENOMIC DNA]</scope>
    <source>
        <strain evidence="9 10">HHU K3-1</strain>
    </source>
</reference>
<keyword evidence="7 8" id="KW-0472">Membrane</keyword>
<gene>
    <name evidence="9" type="primary">mreD</name>
    <name evidence="9" type="ORF">HUV48_01830</name>
</gene>
<evidence type="ECO:0000313" key="9">
    <source>
        <dbReference type="EMBL" id="NVD43755.1"/>
    </source>
</evidence>
<evidence type="ECO:0000256" key="8">
    <source>
        <dbReference type="SAM" id="Phobius"/>
    </source>
</evidence>
<dbReference type="GO" id="GO:0008360">
    <property type="term" value="P:regulation of cell shape"/>
    <property type="evidence" value="ECO:0007669"/>
    <property type="project" value="UniProtKB-KW"/>
</dbReference>
<dbReference type="Proteomes" id="UP000561438">
    <property type="component" value="Unassembled WGS sequence"/>
</dbReference>
<dbReference type="EMBL" id="JABWGV010000001">
    <property type="protein sequence ID" value="NVD43755.1"/>
    <property type="molecule type" value="Genomic_DNA"/>
</dbReference>
<organism evidence="9 10">
    <name type="scientific">Qipengyuania atrilutea</name>
    <dbReference type="NCBI Taxonomy" id="2744473"/>
    <lineage>
        <taxon>Bacteria</taxon>
        <taxon>Pseudomonadati</taxon>
        <taxon>Pseudomonadota</taxon>
        <taxon>Alphaproteobacteria</taxon>
        <taxon>Sphingomonadales</taxon>
        <taxon>Erythrobacteraceae</taxon>
        <taxon>Qipengyuania</taxon>
    </lineage>
</organism>
<comment type="caution">
    <text evidence="9">The sequence shown here is derived from an EMBL/GenBank/DDBJ whole genome shotgun (WGS) entry which is preliminary data.</text>
</comment>
<evidence type="ECO:0000256" key="5">
    <source>
        <dbReference type="ARBA" id="ARBA00022960"/>
    </source>
</evidence>
<dbReference type="AlphaFoldDB" id="A0A850H3U9"/>
<evidence type="ECO:0000256" key="7">
    <source>
        <dbReference type="ARBA" id="ARBA00023136"/>
    </source>
</evidence>
<accession>A0A850H3U9</accession>
<keyword evidence="6 8" id="KW-1133">Transmembrane helix</keyword>
<comment type="subcellular location">
    <subcellularLocation>
        <location evidence="1">Cell membrane</location>
        <topology evidence="1">Multi-pass membrane protein</topology>
    </subcellularLocation>
</comment>
<feature type="transmembrane region" description="Helical" evidence="8">
    <location>
        <begin position="150"/>
        <end position="169"/>
    </location>
</feature>
<sequence length="184" mass="20692">MERLNPRARSDQYGSRLNRSHSAILANIVPWLSIMLASLAPIFVIASGIPIMPPLGLLMMLAWRLVRPGLLPMWAGLPLGLFDDLFSGHVFGSGVLFFSLSMIAIEAMEARFPWSNFFQDWLTASLIVIVYLLFAMLLSGAQLSFELLSALGPQVVLSILVFPFLSRIVSRFDRMRLLRWRVVN</sequence>
<evidence type="ECO:0000256" key="3">
    <source>
        <dbReference type="ARBA" id="ARBA00022475"/>
    </source>
</evidence>
<keyword evidence="4 8" id="KW-0812">Transmembrane</keyword>
<dbReference type="InterPro" id="IPR007227">
    <property type="entry name" value="Cell_shape_determining_MreD"/>
</dbReference>
<proteinExistence type="inferred from homology"/>